<keyword evidence="2" id="KW-0802">TPR repeat</keyword>
<keyword evidence="1" id="KW-0677">Repeat</keyword>
<evidence type="ECO:0000313" key="4">
    <source>
        <dbReference type="EMBL" id="QEJ97294.1"/>
    </source>
</evidence>
<dbReference type="Pfam" id="PF14559">
    <property type="entry name" value="TPR_19"/>
    <property type="match status" value="1"/>
</dbReference>
<evidence type="ECO:0000313" key="5">
    <source>
        <dbReference type="Proteomes" id="UP000042527"/>
    </source>
</evidence>
<dbReference type="Proteomes" id="UP000323594">
    <property type="component" value="Chromosome"/>
</dbReference>
<accession>A0A0B7GSW2</accession>
<dbReference type="PANTHER" id="PTHR45586:SF1">
    <property type="entry name" value="LIPOPOLYSACCHARIDE ASSEMBLY PROTEIN B"/>
    <property type="match status" value="1"/>
</dbReference>
<dbReference type="InterPro" id="IPR051012">
    <property type="entry name" value="CellSynth/LPSAsmb/PSIAsmb"/>
</dbReference>
<evidence type="ECO:0000313" key="3">
    <source>
        <dbReference type="EMBL" id="CEM61734.1"/>
    </source>
</evidence>
<dbReference type="PANTHER" id="PTHR45586">
    <property type="entry name" value="TPR REPEAT-CONTAINING PROTEIN PA4667"/>
    <property type="match status" value="1"/>
</dbReference>
<dbReference type="PROSITE" id="PS51257">
    <property type="entry name" value="PROKAR_LIPOPROTEIN"/>
    <property type="match status" value="1"/>
</dbReference>
<evidence type="ECO:0000256" key="2">
    <source>
        <dbReference type="ARBA" id="ARBA00022803"/>
    </source>
</evidence>
<dbReference type="AlphaFoldDB" id="A0A0B7GSW2"/>
<dbReference type="InterPro" id="IPR011990">
    <property type="entry name" value="TPR-like_helical_dom_sf"/>
</dbReference>
<dbReference type="SUPFAM" id="SSF48452">
    <property type="entry name" value="TPR-like"/>
    <property type="match status" value="2"/>
</dbReference>
<keyword evidence="5" id="KW-1185">Reference proteome</keyword>
<organism evidence="3 5">
    <name type="scientific">Treponema phagedenis</name>
    <dbReference type="NCBI Taxonomy" id="162"/>
    <lineage>
        <taxon>Bacteria</taxon>
        <taxon>Pseudomonadati</taxon>
        <taxon>Spirochaetota</taxon>
        <taxon>Spirochaetia</taxon>
        <taxon>Spirochaetales</taxon>
        <taxon>Treponemataceae</taxon>
        <taxon>Treponema</taxon>
    </lineage>
</organism>
<reference evidence="5" key="2">
    <citation type="submission" date="2015-01" db="EMBL/GenBank/DDBJ databases">
        <authorList>
            <person name="Manzoor Shahid"/>
            <person name="Zubair Saima"/>
        </authorList>
    </citation>
    <scope>NUCLEOTIDE SEQUENCE [LARGE SCALE GENOMIC DNA]</scope>
    <source>
        <strain evidence="5">V1</strain>
    </source>
</reference>
<dbReference type="Gene3D" id="1.25.40.10">
    <property type="entry name" value="Tetratricopeptide repeat domain"/>
    <property type="match status" value="2"/>
</dbReference>
<name>A0A0B7GSW2_TREPH</name>
<proteinExistence type="predicted"/>
<dbReference type="EMBL" id="CP042817">
    <property type="protein sequence ID" value="QEJ97294.1"/>
    <property type="molecule type" value="Genomic_DNA"/>
</dbReference>
<dbReference type="RefSeq" id="WP_024753127.1">
    <property type="nucleotide sequence ID" value="NZ_CDNC01000013.1"/>
</dbReference>
<reference evidence="3" key="1">
    <citation type="submission" date="2015-01" db="EMBL/GenBank/DDBJ databases">
        <authorList>
            <person name="Xiang T."/>
            <person name="Song Y."/>
            <person name="Huang L."/>
            <person name="Wang B."/>
            <person name="Wu P."/>
        </authorList>
    </citation>
    <scope>NUCLEOTIDE SEQUENCE [LARGE SCALE GENOMIC DNA]</scope>
    <source>
        <strain evidence="3">V1</strain>
    </source>
</reference>
<dbReference type="InterPro" id="IPR019734">
    <property type="entry name" value="TPR_rpt"/>
</dbReference>
<reference evidence="4 6" key="3">
    <citation type="submission" date="2019-08" db="EMBL/GenBank/DDBJ databases">
        <authorList>
            <person name="Kuhnert P."/>
        </authorList>
    </citation>
    <scope>NUCLEOTIDE SEQUENCE [LARGE SCALE GENOMIC DNA]</scope>
    <source>
        <strain evidence="4 6">B36.5</strain>
    </source>
</reference>
<evidence type="ECO:0000256" key="1">
    <source>
        <dbReference type="ARBA" id="ARBA00022737"/>
    </source>
</evidence>
<dbReference type="Proteomes" id="UP000042527">
    <property type="component" value="Unassembled WGS sequence"/>
</dbReference>
<evidence type="ECO:0000313" key="6">
    <source>
        <dbReference type="Proteomes" id="UP000323594"/>
    </source>
</evidence>
<sequence length="576" mass="66384">MKRNSWLKVVFFFFSIFSCQSSKDAPVPIEQAVVVPKNAKETILKTPDKEEFMEERANLNILRNIQIGSPYSFRKAVKQIQEDSLGLTINNRLYLQLITRFMRYLYPFEPISWNTPLYTEENVFLTALNKIESGEYPYELSENDFLSLIIPPLLLTVKNITISKTHLTDILHRIQAAQKLMPESVLPAFLLGKYFELQGSSSKAETAYRLAWEIAPSCYPAGIQYARFAAAGGNTEQAKRIGNQLLQRFPDNIEIFLLQAEIYLKLKDLDSAEPYIIEVLKRRPENTAALLLRIQILIERKEYLKANALLDAYATKNRTDKEYLLFRARVAKEWIKNFASAKAYIEQAYQYYPENISVLLACAEICFDTGETITGMDANDFITTILKKDSENMFALKLLIKNDIALEKWQQAIPRAEHLNAKYPGDENRELLIQVYIGAGNTEKAVNLARQLYNASENPSDALISLYLETLYASKNFQQIRFIINGKLDSARSPLKSILLYYQAMLSTSEDSKLGLLRSSLLADPRNKPSLFAMYTWYYRRQDYRKAQYYLRQLIALDPSNHYYADLAKKLETIIE</sequence>
<protein>
    <submittedName>
        <fullName evidence="3">Tetratricopeptide repeat protein</fullName>
    </submittedName>
</protein>
<dbReference type="SMART" id="SM00028">
    <property type="entry name" value="TPR"/>
    <property type="match status" value="2"/>
</dbReference>
<gene>
    <name evidence="4" type="ORF">FUT82_04355</name>
    <name evidence="3" type="ORF">TPHV1_200024</name>
</gene>
<dbReference type="EMBL" id="CDNC01000013">
    <property type="protein sequence ID" value="CEM61734.1"/>
    <property type="molecule type" value="Genomic_DNA"/>
</dbReference>
<dbReference type="OrthoDB" id="356265at2"/>